<keyword evidence="3" id="KW-0408">Iron</keyword>
<dbReference type="InterPro" id="IPR036396">
    <property type="entry name" value="Cyt_P450_sf"/>
</dbReference>
<dbReference type="SUPFAM" id="SSF48264">
    <property type="entry name" value="Cytochrome P450"/>
    <property type="match status" value="1"/>
</dbReference>
<evidence type="ECO:0000256" key="2">
    <source>
        <dbReference type="ARBA" id="ARBA00022723"/>
    </source>
</evidence>
<dbReference type="InterPro" id="IPR001128">
    <property type="entry name" value="Cyt_P450"/>
</dbReference>
<dbReference type="PANTHER" id="PTHR24286">
    <property type="entry name" value="CYTOCHROME P450 26"/>
    <property type="match status" value="1"/>
</dbReference>
<accession>A0ABD1N1F9</accession>
<evidence type="ECO:0008006" key="6">
    <source>
        <dbReference type="Google" id="ProtNLM"/>
    </source>
</evidence>
<dbReference type="PANTHER" id="PTHR24286:SF356">
    <property type="entry name" value="ENT-KAURENOIC ACID OXIDASE 2"/>
    <property type="match status" value="1"/>
</dbReference>
<evidence type="ECO:0000313" key="5">
    <source>
        <dbReference type="Proteomes" id="UP001603857"/>
    </source>
</evidence>
<gene>
    <name evidence="4" type="ORF">Fmac_009537</name>
</gene>
<dbReference type="Proteomes" id="UP001603857">
    <property type="component" value="Unassembled WGS sequence"/>
</dbReference>
<dbReference type="AlphaFoldDB" id="A0ABD1N1F9"/>
<evidence type="ECO:0000313" key="4">
    <source>
        <dbReference type="EMBL" id="KAL2341597.1"/>
    </source>
</evidence>
<evidence type="ECO:0000256" key="1">
    <source>
        <dbReference type="ARBA" id="ARBA00010617"/>
    </source>
</evidence>
<keyword evidence="2" id="KW-0479">Metal-binding</keyword>
<dbReference type="GO" id="GO:0046872">
    <property type="term" value="F:metal ion binding"/>
    <property type="evidence" value="ECO:0007669"/>
    <property type="project" value="UniProtKB-KW"/>
</dbReference>
<keyword evidence="5" id="KW-1185">Reference proteome</keyword>
<comment type="similarity">
    <text evidence="1">Belongs to the cytochrome P450 family.</text>
</comment>
<dbReference type="Pfam" id="PF00067">
    <property type="entry name" value="p450"/>
    <property type="match status" value="1"/>
</dbReference>
<evidence type="ECO:0000256" key="3">
    <source>
        <dbReference type="ARBA" id="ARBA00023004"/>
    </source>
</evidence>
<dbReference type="EMBL" id="JBGMDY010000003">
    <property type="protein sequence ID" value="KAL2341597.1"/>
    <property type="molecule type" value="Genomic_DNA"/>
</dbReference>
<comment type="caution">
    <text evidence="4">The sequence shown here is derived from an EMBL/GenBank/DDBJ whole genome shotgun (WGS) entry which is preliminary data.</text>
</comment>
<protein>
    <recommendedName>
        <fullName evidence="6">Cytochrome P450</fullName>
    </recommendedName>
</protein>
<reference evidence="4 5" key="1">
    <citation type="submission" date="2024-08" db="EMBL/GenBank/DDBJ databases">
        <title>Insights into the chromosomal genome structure of Flemingia macrophylla.</title>
        <authorList>
            <person name="Ding Y."/>
            <person name="Zhao Y."/>
            <person name="Bi W."/>
            <person name="Wu M."/>
            <person name="Zhao G."/>
            <person name="Gong Y."/>
            <person name="Li W."/>
            <person name="Zhang P."/>
        </authorList>
    </citation>
    <scope>NUCLEOTIDE SEQUENCE [LARGE SCALE GENOMIC DNA]</scope>
    <source>
        <strain evidence="4">DYQJB</strain>
        <tissue evidence="4">Leaf</tissue>
    </source>
</reference>
<dbReference type="PRINTS" id="PR00463">
    <property type="entry name" value="EP450I"/>
</dbReference>
<sequence length="170" mass="19400">MMEGGSKWLLYVAGGLIVLRFFLRNVNWLLYEYRPGGKQYFLPPGDMGWPIIGNMWSFLSAYKSNNPETFLESFHKKGLVFLQGSSLLFDVIFGVIGHATEVRKAGEFLPFGAGTRLCHGNDLAKLEISVFLHYFLLNYELEQTNPNAPLRFLPHTRPVDNCLARVKRVK</sequence>
<name>A0ABD1N1F9_9FABA</name>
<organism evidence="4 5">
    <name type="scientific">Flemingia macrophylla</name>
    <dbReference type="NCBI Taxonomy" id="520843"/>
    <lineage>
        <taxon>Eukaryota</taxon>
        <taxon>Viridiplantae</taxon>
        <taxon>Streptophyta</taxon>
        <taxon>Embryophyta</taxon>
        <taxon>Tracheophyta</taxon>
        <taxon>Spermatophyta</taxon>
        <taxon>Magnoliopsida</taxon>
        <taxon>eudicotyledons</taxon>
        <taxon>Gunneridae</taxon>
        <taxon>Pentapetalae</taxon>
        <taxon>rosids</taxon>
        <taxon>fabids</taxon>
        <taxon>Fabales</taxon>
        <taxon>Fabaceae</taxon>
        <taxon>Papilionoideae</taxon>
        <taxon>50 kb inversion clade</taxon>
        <taxon>NPAAA clade</taxon>
        <taxon>indigoferoid/millettioid clade</taxon>
        <taxon>Phaseoleae</taxon>
        <taxon>Flemingia</taxon>
    </lineage>
</organism>
<dbReference type="Gene3D" id="1.10.630.10">
    <property type="entry name" value="Cytochrome P450"/>
    <property type="match status" value="1"/>
</dbReference>
<dbReference type="InterPro" id="IPR002401">
    <property type="entry name" value="Cyt_P450_E_grp-I"/>
</dbReference>
<proteinExistence type="inferred from homology"/>